<feature type="compositionally biased region" description="Low complexity" evidence="1">
    <location>
        <begin position="385"/>
        <end position="398"/>
    </location>
</feature>
<feature type="compositionally biased region" description="Pro residues" evidence="1">
    <location>
        <begin position="36"/>
        <end position="46"/>
    </location>
</feature>
<feature type="compositionally biased region" description="Pro residues" evidence="1">
    <location>
        <begin position="131"/>
        <end position="147"/>
    </location>
</feature>
<feature type="region of interest" description="Disordered" evidence="1">
    <location>
        <begin position="121"/>
        <end position="150"/>
    </location>
</feature>
<evidence type="ECO:0000313" key="2">
    <source>
        <dbReference type="EMBL" id="CAH8302500.1"/>
    </source>
</evidence>
<sequence length="579" mass="62604">MPHWQSSMPFGQLEYGPLPPRNRPPGCKPSFLPPSGHWPPSPPPSGSWPQHPSHPGSRPPSPPLLDSCSPCVPPTCSWPPISSSPEFWPSHPPSLRSWTPGPQPLGGWSPCPPPLLRSWPPFQPTPEHWPQGPPPLGSWSQGPPPMGSMPINPSSFESWPCPPYSGSWELGPPSLGSWPRSPPVPRSWLPFPPPPENWLHGAPPLSYMQSVSSSGPPCPAFMPSGCPLGSIPFIRPPETINLAPKMEEKEKPLTKLGRNDRTKPYDSEEIKSTLVPGDSSSSGKQPANKDPPKLTLNQDDKAKSLTKHGSNNGTKSDAFDEVKPPTKSREYSNLGTPLANTGPLNQVQNSDVPEKLSNKPSENVKTEYPTKRGISFEVKPPTIFSDSSNSVASPASKNPLERELNLEDKGKTSTRHGGINETKSPTKYDGFDEVKPITKPGGSITYGMPLDNIDLSVLASNPNDKEKISDELGDKPKLGGSDEVKPPTKPGGYDNSGMSPTNTDPSKLAPKPYYKEKSVTILDGKDQTKSSTMLDGSNEVKSLTNVGSKDETKPPTKLGGSDKPKPLHWFLIRKSSQGK</sequence>
<name>A0ABC8IVA3_ERUVS</name>
<feature type="compositionally biased region" description="Basic and acidic residues" evidence="1">
    <location>
        <begin position="513"/>
        <end position="528"/>
    </location>
</feature>
<evidence type="ECO:0000313" key="3">
    <source>
        <dbReference type="Proteomes" id="UP001642260"/>
    </source>
</evidence>
<reference evidence="2 3" key="1">
    <citation type="submission" date="2022-03" db="EMBL/GenBank/DDBJ databases">
        <authorList>
            <person name="Macdonald S."/>
            <person name="Ahmed S."/>
            <person name="Newling K."/>
        </authorList>
    </citation>
    <scope>NUCLEOTIDE SEQUENCE [LARGE SCALE GENOMIC DNA]</scope>
</reference>
<feature type="compositionally biased region" description="Pro residues" evidence="1">
    <location>
        <begin position="17"/>
        <end position="27"/>
    </location>
</feature>
<feature type="compositionally biased region" description="Basic and acidic residues" evidence="1">
    <location>
        <begin position="463"/>
        <end position="486"/>
    </location>
</feature>
<accession>A0ABC8IVA3</accession>
<feature type="region of interest" description="Disordered" evidence="1">
    <location>
        <begin position="85"/>
        <end position="109"/>
    </location>
</feature>
<protein>
    <submittedName>
        <fullName evidence="2">Uncharacterized protein</fullName>
    </submittedName>
</protein>
<proteinExistence type="predicted"/>
<feature type="region of interest" description="Disordered" evidence="1">
    <location>
        <begin position="232"/>
        <end position="579"/>
    </location>
</feature>
<feature type="compositionally biased region" description="Polar residues" evidence="1">
    <location>
        <begin position="331"/>
        <end position="351"/>
    </location>
</feature>
<dbReference type="AlphaFoldDB" id="A0ABC8IVA3"/>
<organism evidence="2 3">
    <name type="scientific">Eruca vesicaria subsp. sativa</name>
    <name type="common">Garden rocket</name>
    <name type="synonym">Eruca sativa</name>
    <dbReference type="NCBI Taxonomy" id="29727"/>
    <lineage>
        <taxon>Eukaryota</taxon>
        <taxon>Viridiplantae</taxon>
        <taxon>Streptophyta</taxon>
        <taxon>Embryophyta</taxon>
        <taxon>Tracheophyta</taxon>
        <taxon>Spermatophyta</taxon>
        <taxon>Magnoliopsida</taxon>
        <taxon>eudicotyledons</taxon>
        <taxon>Gunneridae</taxon>
        <taxon>Pentapetalae</taxon>
        <taxon>rosids</taxon>
        <taxon>malvids</taxon>
        <taxon>Brassicales</taxon>
        <taxon>Brassicaceae</taxon>
        <taxon>Brassiceae</taxon>
        <taxon>Eruca</taxon>
    </lineage>
</organism>
<feature type="compositionally biased region" description="Polar residues" evidence="1">
    <location>
        <begin position="496"/>
        <end position="505"/>
    </location>
</feature>
<evidence type="ECO:0000256" key="1">
    <source>
        <dbReference type="SAM" id="MobiDB-lite"/>
    </source>
</evidence>
<comment type="caution">
    <text evidence="2">The sequence shown here is derived from an EMBL/GenBank/DDBJ whole genome shotgun (WGS) entry which is preliminary data.</text>
</comment>
<feature type="compositionally biased region" description="Basic and acidic residues" evidence="1">
    <location>
        <begin position="317"/>
        <end position="330"/>
    </location>
</feature>
<dbReference type="EMBL" id="CAKOAT010056822">
    <property type="protein sequence ID" value="CAH8302500.1"/>
    <property type="molecule type" value="Genomic_DNA"/>
</dbReference>
<feature type="compositionally biased region" description="Basic and acidic residues" evidence="1">
    <location>
        <begin position="399"/>
        <end position="411"/>
    </location>
</feature>
<feature type="compositionally biased region" description="Basic and acidic residues" evidence="1">
    <location>
        <begin position="245"/>
        <end position="271"/>
    </location>
</feature>
<feature type="compositionally biased region" description="Basic and acidic residues" evidence="1">
    <location>
        <begin position="352"/>
        <end position="370"/>
    </location>
</feature>
<gene>
    <name evidence="2" type="ORF">ERUC_LOCUS3209</name>
</gene>
<feature type="compositionally biased region" description="Basic and acidic residues" evidence="1">
    <location>
        <begin position="424"/>
        <end position="436"/>
    </location>
</feature>
<feature type="region of interest" description="Disordered" evidence="1">
    <location>
        <begin position="1"/>
        <end position="66"/>
    </location>
</feature>
<dbReference type="Proteomes" id="UP001642260">
    <property type="component" value="Unassembled WGS sequence"/>
</dbReference>
<feature type="compositionally biased region" description="Polar residues" evidence="1">
    <location>
        <begin position="529"/>
        <end position="547"/>
    </location>
</feature>
<keyword evidence="3" id="KW-1185">Reference proteome</keyword>
<feature type="compositionally biased region" description="Basic and acidic residues" evidence="1">
    <location>
        <begin position="548"/>
        <end position="565"/>
    </location>
</feature>
<feature type="compositionally biased region" description="Low complexity" evidence="1">
    <location>
        <begin position="47"/>
        <end position="56"/>
    </location>
</feature>